<name>A0A8J3EK31_9BACI</name>
<protein>
    <submittedName>
        <fullName evidence="9">Putative MFS-type transporter YttB</fullName>
    </submittedName>
</protein>
<dbReference type="RefSeq" id="WP_188391565.1">
    <property type="nucleotide sequence ID" value="NZ_BMEV01000018.1"/>
</dbReference>
<evidence type="ECO:0000313" key="9">
    <source>
        <dbReference type="EMBL" id="GGH74220.1"/>
    </source>
</evidence>
<dbReference type="Gene3D" id="1.20.1250.20">
    <property type="entry name" value="MFS general substrate transporter like domains"/>
    <property type="match status" value="2"/>
</dbReference>
<feature type="domain" description="Major facilitator superfamily (MFS) profile" evidence="8">
    <location>
        <begin position="4"/>
        <end position="386"/>
    </location>
</feature>
<evidence type="ECO:0000256" key="1">
    <source>
        <dbReference type="ARBA" id="ARBA00004651"/>
    </source>
</evidence>
<organism evidence="9 10">
    <name type="scientific">Compostibacillus humi</name>
    <dbReference type="NCBI Taxonomy" id="1245525"/>
    <lineage>
        <taxon>Bacteria</taxon>
        <taxon>Bacillati</taxon>
        <taxon>Bacillota</taxon>
        <taxon>Bacilli</taxon>
        <taxon>Bacillales</taxon>
        <taxon>Bacillaceae</taxon>
        <taxon>Compostibacillus</taxon>
    </lineage>
</organism>
<keyword evidence="3" id="KW-1003">Cell membrane</keyword>
<keyword evidence="5 7" id="KW-1133">Transmembrane helix</keyword>
<dbReference type="InterPro" id="IPR036259">
    <property type="entry name" value="MFS_trans_sf"/>
</dbReference>
<evidence type="ECO:0000256" key="4">
    <source>
        <dbReference type="ARBA" id="ARBA00022692"/>
    </source>
</evidence>
<evidence type="ECO:0000313" key="10">
    <source>
        <dbReference type="Proteomes" id="UP000602050"/>
    </source>
</evidence>
<evidence type="ECO:0000256" key="2">
    <source>
        <dbReference type="ARBA" id="ARBA00022448"/>
    </source>
</evidence>
<feature type="transmembrane region" description="Helical" evidence="7">
    <location>
        <begin position="204"/>
        <end position="222"/>
    </location>
</feature>
<gene>
    <name evidence="9" type="primary">yttB</name>
    <name evidence="9" type="ORF">GCM10010978_12870</name>
</gene>
<feature type="transmembrane region" description="Helical" evidence="7">
    <location>
        <begin position="5"/>
        <end position="25"/>
    </location>
</feature>
<feature type="transmembrane region" description="Helical" evidence="7">
    <location>
        <begin position="95"/>
        <end position="117"/>
    </location>
</feature>
<dbReference type="EMBL" id="BMEV01000018">
    <property type="protein sequence ID" value="GGH74220.1"/>
    <property type="molecule type" value="Genomic_DNA"/>
</dbReference>
<dbReference type="GO" id="GO:0005886">
    <property type="term" value="C:plasma membrane"/>
    <property type="evidence" value="ECO:0007669"/>
    <property type="project" value="UniProtKB-SubCell"/>
</dbReference>
<dbReference type="CDD" id="cd17329">
    <property type="entry name" value="MFS_MdtH_MDR_like"/>
    <property type="match status" value="1"/>
</dbReference>
<dbReference type="Proteomes" id="UP000602050">
    <property type="component" value="Unassembled WGS sequence"/>
</dbReference>
<keyword evidence="10" id="KW-1185">Reference proteome</keyword>
<keyword evidence="2" id="KW-0813">Transport</keyword>
<keyword evidence="6 7" id="KW-0472">Membrane</keyword>
<feature type="transmembrane region" description="Helical" evidence="7">
    <location>
        <begin position="362"/>
        <end position="381"/>
    </location>
</feature>
<feature type="transmembrane region" description="Helical" evidence="7">
    <location>
        <begin position="157"/>
        <end position="177"/>
    </location>
</feature>
<evidence type="ECO:0000256" key="3">
    <source>
        <dbReference type="ARBA" id="ARBA00022475"/>
    </source>
</evidence>
<reference evidence="9" key="1">
    <citation type="journal article" date="2014" name="Int. J. Syst. Evol. Microbiol.">
        <title>Complete genome sequence of Corynebacterium casei LMG S-19264T (=DSM 44701T), isolated from a smear-ripened cheese.</title>
        <authorList>
            <consortium name="US DOE Joint Genome Institute (JGI-PGF)"/>
            <person name="Walter F."/>
            <person name="Albersmeier A."/>
            <person name="Kalinowski J."/>
            <person name="Ruckert C."/>
        </authorList>
    </citation>
    <scope>NUCLEOTIDE SEQUENCE</scope>
    <source>
        <strain evidence="9">CGMCC 1.12360</strain>
    </source>
</reference>
<dbReference type="InterPro" id="IPR020846">
    <property type="entry name" value="MFS_dom"/>
</dbReference>
<evidence type="ECO:0000256" key="6">
    <source>
        <dbReference type="ARBA" id="ARBA00023136"/>
    </source>
</evidence>
<evidence type="ECO:0000256" key="7">
    <source>
        <dbReference type="SAM" id="Phobius"/>
    </source>
</evidence>
<feature type="transmembrane region" description="Helical" evidence="7">
    <location>
        <begin position="129"/>
        <end position="151"/>
    </location>
</feature>
<dbReference type="InterPro" id="IPR050171">
    <property type="entry name" value="MFS_Transporters"/>
</dbReference>
<accession>A0A8J3EK31</accession>
<dbReference type="PROSITE" id="PS50850">
    <property type="entry name" value="MFS"/>
    <property type="match status" value="1"/>
</dbReference>
<dbReference type="AlphaFoldDB" id="A0A8J3EK31"/>
<keyword evidence="4 7" id="KW-0812">Transmembrane</keyword>
<dbReference type="PANTHER" id="PTHR23517">
    <property type="entry name" value="RESISTANCE PROTEIN MDTM, PUTATIVE-RELATED-RELATED"/>
    <property type="match status" value="1"/>
</dbReference>
<feature type="transmembrane region" description="Helical" evidence="7">
    <location>
        <begin position="37"/>
        <end position="59"/>
    </location>
</feature>
<evidence type="ECO:0000259" key="8">
    <source>
        <dbReference type="PROSITE" id="PS50850"/>
    </source>
</evidence>
<comment type="subcellular location">
    <subcellularLocation>
        <location evidence="1">Cell membrane</location>
        <topology evidence="1">Multi-pass membrane protein</topology>
    </subcellularLocation>
</comment>
<evidence type="ECO:0000256" key="5">
    <source>
        <dbReference type="ARBA" id="ARBA00022989"/>
    </source>
</evidence>
<proteinExistence type="predicted"/>
<feature type="transmembrane region" description="Helical" evidence="7">
    <location>
        <begin position="242"/>
        <end position="263"/>
    </location>
</feature>
<sequence length="398" mass="44389">MPREIWILVVATTVSVTGGSFLWPMNSIYMHNELGKSLAFAGFILMLNQAASVAGNLIGGTLFDKYSAYKTVLIGTFLSMTSAILLSFFHTAAPYTILLIVMGFSSGITWPVMYAMAGSLWPEGGRRTFNAIYVAQNLGVALGATASGYVASISFSYIFMANASLFVVFFFIVLFAFKDFDKKIDRQMQTSVIKQKAKIKQKDPLIALLILCGGFFVIWFSYSQWQATIAPYTQEIGIPLEQYSTIWAVNGFLIVISQPLVRWVTSKIPSTRKQIYIGNVLLIFSFIVAMVSENFAMFAVAMAILTMGEVIMWPAFPTIANELAPKGREGFYQGLVNSIASVGRMIGPVLGGFIVDYFNMEILFYFLLVILFIPFVTTRFYDWKLREKEMVKGQEETA</sequence>
<feature type="transmembrane region" description="Helical" evidence="7">
    <location>
        <begin position="71"/>
        <end position="89"/>
    </location>
</feature>
<comment type="caution">
    <text evidence="9">The sequence shown here is derived from an EMBL/GenBank/DDBJ whole genome shotgun (WGS) entry which is preliminary data.</text>
</comment>
<feature type="transmembrane region" description="Helical" evidence="7">
    <location>
        <begin position="275"/>
        <end position="292"/>
    </location>
</feature>
<dbReference type="PANTHER" id="PTHR23517:SF10">
    <property type="entry name" value="MAJOR FACILITATOR SUPERFAMILY (MFS) PROFILE DOMAIN-CONTAINING PROTEIN"/>
    <property type="match status" value="1"/>
</dbReference>
<reference evidence="9" key="2">
    <citation type="submission" date="2020-09" db="EMBL/GenBank/DDBJ databases">
        <authorList>
            <person name="Sun Q."/>
            <person name="Zhou Y."/>
        </authorList>
    </citation>
    <scope>NUCLEOTIDE SEQUENCE</scope>
    <source>
        <strain evidence="9">CGMCC 1.12360</strain>
    </source>
</reference>
<dbReference type="Pfam" id="PF07690">
    <property type="entry name" value="MFS_1"/>
    <property type="match status" value="1"/>
</dbReference>
<dbReference type="SUPFAM" id="SSF103473">
    <property type="entry name" value="MFS general substrate transporter"/>
    <property type="match status" value="1"/>
</dbReference>
<dbReference type="GO" id="GO:0022857">
    <property type="term" value="F:transmembrane transporter activity"/>
    <property type="evidence" value="ECO:0007669"/>
    <property type="project" value="InterPro"/>
</dbReference>
<dbReference type="InterPro" id="IPR011701">
    <property type="entry name" value="MFS"/>
</dbReference>